<keyword evidence="3" id="KW-0732">Signal</keyword>
<dbReference type="Gene3D" id="2.10.90.10">
    <property type="entry name" value="Cystine-knot cytokines"/>
    <property type="match status" value="1"/>
</dbReference>
<keyword evidence="5" id="KW-1185">Reference proteome</keyword>
<accession>A0A9R1TTI5</accession>
<evidence type="ECO:0000256" key="1">
    <source>
        <dbReference type="RuleBase" id="RU003818"/>
    </source>
</evidence>
<dbReference type="GeneID" id="105273807"/>
<keyword evidence="1" id="KW-0339">Growth factor</keyword>
<dbReference type="InterPro" id="IPR000072">
    <property type="entry name" value="PDGF/VEGF_dom"/>
</dbReference>
<feature type="compositionally biased region" description="Basic and acidic residues" evidence="2">
    <location>
        <begin position="337"/>
        <end position="359"/>
    </location>
</feature>
<dbReference type="GO" id="GO:0008083">
    <property type="term" value="F:growth factor activity"/>
    <property type="evidence" value="ECO:0007669"/>
    <property type="project" value="UniProtKB-KW"/>
</dbReference>
<feature type="signal peptide" evidence="3">
    <location>
        <begin position="1"/>
        <end position="20"/>
    </location>
</feature>
<dbReference type="PROSITE" id="PS50278">
    <property type="entry name" value="PDGF_2"/>
    <property type="match status" value="1"/>
</dbReference>
<evidence type="ECO:0000313" key="6">
    <source>
        <dbReference type="RefSeq" id="XP_011314743.1"/>
    </source>
</evidence>
<dbReference type="SMART" id="SM00141">
    <property type="entry name" value="PDGF"/>
    <property type="match status" value="1"/>
</dbReference>
<proteinExistence type="inferred from homology"/>
<feature type="region of interest" description="Disordered" evidence="2">
    <location>
        <begin position="131"/>
        <end position="225"/>
    </location>
</feature>
<feature type="compositionally biased region" description="Basic and acidic residues" evidence="2">
    <location>
        <begin position="55"/>
        <end position="82"/>
    </location>
</feature>
<feature type="compositionally biased region" description="Basic and acidic residues" evidence="2">
    <location>
        <begin position="208"/>
        <end position="225"/>
    </location>
</feature>
<dbReference type="Proteomes" id="UP000694866">
    <property type="component" value="Unplaced"/>
</dbReference>
<evidence type="ECO:0000313" key="5">
    <source>
        <dbReference type="Proteomes" id="UP000694866"/>
    </source>
</evidence>
<organism evidence="5 6">
    <name type="scientific">Fopius arisanus</name>
    <dbReference type="NCBI Taxonomy" id="64838"/>
    <lineage>
        <taxon>Eukaryota</taxon>
        <taxon>Metazoa</taxon>
        <taxon>Ecdysozoa</taxon>
        <taxon>Arthropoda</taxon>
        <taxon>Hexapoda</taxon>
        <taxon>Insecta</taxon>
        <taxon>Pterygota</taxon>
        <taxon>Neoptera</taxon>
        <taxon>Endopterygota</taxon>
        <taxon>Hymenoptera</taxon>
        <taxon>Apocrita</taxon>
        <taxon>Ichneumonoidea</taxon>
        <taxon>Braconidae</taxon>
        <taxon>Opiinae</taxon>
        <taxon>Fopius</taxon>
    </lineage>
</organism>
<dbReference type="AlphaFoldDB" id="A0A9R1TTI5"/>
<dbReference type="PANTHER" id="PTHR21719:SF1">
    <property type="entry name" value="FI06402P-RELATED"/>
    <property type="match status" value="1"/>
</dbReference>
<feature type="compositionally biased region" description="Basic residues" evidence="2">
    <location>
        <begin position="149"/>
        <end position="162"/>
    </location>
</feature>
<feature type="compositionally biased region" description="Acidic residues" evidence="2">
    <location>
        <begin position="198"/>
        <end position="207"/>
    </location>
</feature>
<dbReference type="KEGG" id="fas:105273807"/>
<feature type="region of interest" description="Disordered" evidence="2">
    <location>
        <begin position="337"/>
        <end position="365"/>
    </location>
</feature>
<dbReference type="GO" id="GO:0035099">
    <property type="term" value="P:hemocyte migration"/>
    <property type="evidence" value="ECO:0007669"/>
    <property type="project" value="TreeGrafter"/>
</dbReference>
<feature type="region of interest" description="Disordered" evidence="2">
    <location>
        <begin position="31"/>
        <end position="110"/>
    </location>
</feature>
<dbReference type="GO" id="GO:0016020">
    <property type="term" value="C:membrane"/>
    <property type="evidence" value="ECO:0007669"/>
    <property type="project" value="InterPro"/>
</dbReference>
<dbReference type="InterPro" id="IPR029034">
    <property type="entry name" value="Cystine-knot_cytokine"/>
</dbReference>
<dbReference type="SUPFAM" id="SSF57501">
    <property type="entry name" value="Cystine-knot cytokines"/>
    <property type="match status" value="1"/>
</dbReference>
<comment type="similarity">
    <text evidence="1">Belongs to the PDGF/VEGF growth factor family.</text>
</comment>
<feature type="chain" id="PRO_5040352366" evidence="3">
    <location>
        <begin position="21"/>
        <end position="696"/>
    </location>
</feature>
<dbReference type="RefSeq" id="XP_011314743.1">
    <property type="nucleotide sequence ID" value="XM_011316441.1"/>
</dbReference>
<gene>
    <name evidence="6" type="primary">LOC105273807</name>
</gene>
<dbReference type="PANTHER" id="PTHR21719">
    <property type="entry name" value="FI06402P-RELATED"/>
    <property type="match status" value="1"/>
</dbReference>
<name>A0A9R1TTI5_9HYME</name>
<feature type="compositionally biased region" description="Acidic residues" evidence="2">
    <location>
        <begin position="88"/>
        <end position="104"/>
    </location>
</feature>
<evidence type="ECO:0000256" key="2">
    <source>
        <dbReference type="SAM" id="MobiDB-lite"/>
    </source>
</evidence>
<dbReference type="OrthoDB" id="6370328at2759"/>
<reference evidence="6" key="1">
    <citation type="submission" date="2025-08" db="UniProtKB">
        <authorList>
            <consortium name="RefSeq"/>
        </authorList>
    </citation>
    <scope>IDENTIFICATION</scope>
    <source>
        <strain evidence="6">USDA-PBARC FA_bdor</strain>
        <tissue evidence="6">Whole organism</tissue>
    </source>
</reference>
<dbReference type="Pfam" id="PF00341">
    <property type="entry name" value="PDGF"/>
    <property type="match status" value="1"/>
</dbReference>
<sequence>MNTVLQIALILLTLAGPLLTEERHRGAKIVSIRHSPRHHHQEQPIRHPLKMQKHLTPDDDKDDNKDFQPYEAMQKDEKDPKKPIPVNEYDDDDDDEDEDDDDNDRPDHRHQRSHWFDIGWDQRTRLNLKYNSDHHRSRTRVSSGVKPTARGHHRHHHHHSHHEHPLSTSSRNSWSNGNRKLGTPKTWSRRKSWHKNYDDDDDMDGDDGYGRGKTSERKWRSDDLKESIKDDDDEDIWKELEQYGLADITIDKLEGSNDDYYEDISDDEEKPPYMTYEEIIKRLTQEEDRNDNRISTKRKNTKTQQGIEMFLTQDVYGNFMFNGTNFPVVLKEKTKQEVSEERKGQETKKGNIPELKSSDSDYGDAYDDVEGYVDEEEAGELSRSTVIQVEYPLITTAPDYKTQDPIGSAPTLPVKTSSRLNITINIQKPYDGHNNTTISQENSHNGLRPMRSGQKYATRELTSSRPDRNNAGMTRAAIQHARKVLTEGKCQWPRARIIPVQKFYADASVTYIPRCVILHRCSDDTGCCGSDIFTCIPKQYRPVELSFFVDRVGGPKTVQKLSFHNHTECQCIKRHWFEENTMNKLQGKNHEIQLGHDIGPSPQNKTCRCPAEFTPRITSDGECQCKCFESNTQCVFARKGKVFFSVRDRICIQKKECAMPTCEFGEYIMDQGRCPKKRDKIDAITNYPGNNDHSRQ</sequence>
<protein>
    <submittedName>
        <fullName evidence="6">Uncharacterized protein isoform X1</fullName>
    </submittedName>
</protein>
<feature type="domain" description="Platelet-derived growth factor (PDGF) family profile" evidence="4">
    <location>
        <begin position="483"/>
        <end position="571"/>
    </location>
</feature>
<evidence type="ECO:0000259" key="4">
    <source>
        <dbReference type="PROSITE" id="PS50278"/>
    </source>
</evidence>
<feature type="compositionally biased region" description="Polar residues" evidence="2">
    <location>
        <begin position="166"/>
        <end position="178"/>
    </location>
</feature>
<evidence type="ECO:0000256" key="3">
    <source>
        <dbReference type="SAM" id="SignalP"/>
    </source>
</evidence>